<organism evidence="2 3">
    <name type="scientific">Gossypium harknessii</name>
    <dbReference type="NCBI Taxonomy" id="34285"/>
    <lineage>
        <taxon>Eukaryota</taxon>
        <taxon>Viridiplantae</taxon>
        <taxon>Streptophyta</taxon>
        <taxon>Embryophyta</taxon>
        <taxon>Tracheophyta</taxon>
        <taxon>Spermatophyta</taxon>
        <taxon>Magnoliopsida</taxon>
        <taxon>eudicotyledons</taxon>
        <taxon>Gunneridae</taxon>
        <taxon>Pentapetalae</taxon>
        <taxon>rosids</taxon>
        <taxon>malvids</taxon>
        <taxon>Malvales</taxon>
        <taxon>Malvaceae</taxon>
        <taxon>Malvoideae</taxon>
        <taxon>Gossypium</taxon>
    </lineage>
</organism>
<name>A0A7J9I7U2_9ROSI</name>
<proteinExistence type="predicted"/>
<gene>
    <name evidence="2" type="ORF">Gohar_021383</name>
</gene>
<keyword evidence="1" id="KW-1133">Transmembrane helix</keyword>
<sequence>MEKRFLDKVEDNAAVRIWAETMGMMRSSNYSTVIMVICPIYSISKLTSTYSELLPSIGTLLIVVLLLESWIWYLLWKSTRLCSVARIFKLTRFIPELPTFQRS</sequence>
<evidence type="ECO:0000313" key="2">
    <source>
        <dbReference type="EMBL" id="MBA0818212.1"/>
    </source>
</evidence>
<accession>A0A7J9I7U2</accession>
<dbReference type="AlphaFoldDB" id="A0A7J9I7U2"/>
<dbReference type="OrthoDB" id="1430424at2759"/>
<reference evidence="2 3" key="1">
    <citation type="journal article" date="2019" name="Genome Biol. Evol.">
        <title>Insights into the evolution of the New World diploid cottons (Gossypium, subgenus Houzingenia) based on genome sequencing.</title>
        <authorList>
            <person name="Grover C.E."/>
            <person name="Arick M.A. 2nd"/>
            <person name="Thrash A."/>
            <person name="Conover J.L."/>
            <person name="Sanders W.S."/>
            <person name="Peterson D.G."/>
            <person name="Frelichowski J.E."/>
            <person name="Scheffler J.A."/>
            <person name="Scheffler B.E."/>
            <person name="Wendel J.F."/>
        </authorList>
    </citation>
    <scope>NUCLEOTIDE SEQUENCE [LARGE SCALE GENOMIC DNA]</scope>
    <source>
        <strain evidence="2">0</strain>
        <tissue evidence="2">Leaf</tissue>
    </source>
</reference>
<feature type="transmembrane region" description="Helical" evidence="1">
    <location>
        <begin position="30"/>
        <end position="47"/>
    </location>
</feature>
<dbReference type="EMBL" id="JABFAD010231794">
    <property type="protein sequence ID" value="MBA0818212.1"/>
    <property type="molecule type" value="Genomic_DNA"/>
</dbReference>
<dbReference type="Proteomes" id="UP000593560">
    <property type="component" value="Unassembled WGS sequence"/>
</dbReference>
<keyword evidence="1" id="KW-0472">Membrane</keyword>
<evidence type="ECO:0000313" key="3">
    <source>
        <dbReference type="Proteomes" id="UP000593560"/>
    </source>
</evidence>
<keyword evidence="1" id="KW-0812">Transmembrane</keyword>
<keyword evidence="3" id="KW-1185">Reference proteome</keyword>
<feature type="transmembrane region" description="Helical" evidence="1">
    <location>
        <begin position="53"/>
        <end position="76"/>
    </location>
</feature>
<protein>
    <submittedName>
        <fullName evidence="2">Uncharacterized protein</fullName>
    </submittedName>
</protein>
<comment type="caution">
    <text evidence="2">The sequence shown here is derived from an EMBL/GenBank/DDBJ whole genome shotgun (WGS) entry which is preliminary data.</text>
</comment>
<evidence type="ECO:0000256" key="1">
    <source>
        <dbReference type="SAM" id="Phobius"/>
    </source>
</evidence>